<gene>
    <name evidence="1" type="ORF">F2P81_002569</name>
</gene>
<accession>A0A6A4TR22</accession>
<sequence length="188" mass="21491">MFRLLLEIKRVHLRQRPNGPSECVRVHVCLEELSIVFRPPRAGLCKAAITNKSELTDSVDEPRFRNKKAKSCALEILCYASIVRRRPFCVSFCLECKRDAAVSRVILEPDIRPRTGRKRKFCTRRKEWGARITASRLSLRRLCAAGRGWTVRGCRATQTGRTLTFIVQSIAAVARSLSFSHFCNLTNR</sequence>
<proteinExistence type="predicted"/>
<dbReference type="Proteomes" id="UP000438429">
    <property type="component" value="Unassembled WGS sequence"/>
</dbReference>
<dbReference type="EMBL" id="VEVO01000002">
    <property type="protein sequence ID" value="KAF0046040.1"/>
    <property type="molecule type" value="Genomic_DNA"/>
</dbReference>
<protein>
    <submittedName>
        <fullName evidence="1">Uncharacterized protein</fullName>
    </submittedName>
</protein>
<name>A0A6A4TR22_SCOMX</name>
<organism evidence="1 2">
    <name type="scientific">Scophthalmus maximus</name>
    <name type="common">Turbot</name>
    <name type="synonym">Psetta maxima</name>
    <dbReference type="NCBI Taxonomy" id="52904"/>
    <lineage>
        <taxon>Eukaryota</taxon>
        <taxon>Metazoa</taxon>
        <taxon>Chordata</taxon>
        <taxon>Craniata</taxon>
        <taxon>Vertebrata</taxon>
        <taxon>Euteleostomi</taxon>
        <taxon>Actinopterygii</taxon>
        <taxon>Neopterygii</taxon>
        <taxon>Teleostei</taxon>
        <taxon>Neoteleostei</taxon>
        <taxon>Acanthomorphata</taxon>
        <taxon>Carangaria</taxon>
        <taxon>Pleuronectiformes</taxon>
        <taxon>Pleuronectoidei</taxon>
        <taxon>Scophthalmidae</taxon>
        <taxon>Scophthalmus</taxon>
    </lineage>
</organism>
<evidence type="ECO:0000313" key="2">
    <source>
        <dbReference type="Proteomes" id="UP000438429"/>
    </source>
</evidence>
<evidence type="ECO:0000313" key="1">
    <source>
        <dbReference type="EMBL" id="KAF0046040.1"/>
    </source>
</evidence>
<dbReference type="AlphaFoldDB" id="A0A6A4TR22"/>
<comment type="caution">
    <text evidence="1">The sequence shown here is derived from an EMBL/GenBank/DDBJ whole genome shotgun (WGS) entry which is preliminary data.</text>
</comment>
<reference evidence="1 2" key="1">
    <citation type="submission" date="2019-06" db="EMBL/GenBank/DDBJ databases">
        <title>Draft genomes of female and male turbot (Scophthalmus maximus).</title>
        <authorList>
            <person name="Xu H."/>
            <person name="Xu X.-W."/>
            <person name="Shao C."/>
            <person name="Chen S."/>
        </authorList>
    </citation>
    <scope>NUCLEOTIDE SEQUENCE [LARGE SCALE GENOMIC DNA]</scope>
    <source>
        <strain evidence="1">Ysfricsl-2016a</strain>
        <tissue evidence="1">Blood</tissue>
    </source>
</reference>